<proteinExistence type="predicted"/>
<dbReference type="Proteomes" id="UP000320762">
    <property type="component" value="Unassembled WGS sequence"/>
</dbReference>
<feature type="region of interest" description="Disordered" evidence="1">
    <location>
        <begin position="278"/>
        <end position="301"/>
    </location>
</feature>
<feature type="region of interest" description="Disordered" evidence="1">
    <location>
        <begin position="320"/>
        <end position="342"/>
    </location>
</feature>
<gene>
    <name evidence="2" type="ORF">BD626DRAFT_411132</name>
</gene>
<protein>
    <submittedName>
        <fullName evidence="2">Uncharacterized protein</fullName>
    </submittedName>
</protein>
<reference evidence="2 3" key="1">
    <citation type="journal article" date="2019" name="New Phytol.">
        <title>Comparative genomics reveals unique wood-decay strategies and fruiting body development in the Schizophyllaceae.</title>
        <authorList>
            <person name="Almasi E."/>
            <person name="Sahu N."/>
            <person name="Krizsan K."/>
            <person name="Balint B."/>
            <person name="Kovacs G.M."/>
            <person name="Kiss B."/>
            <person name="Cseklye J."/>
            <person name="Drula E."/>
            <person name="Henrissat B."/>
            <person name="Nagy I."/>
            <person name="Chovatia M."/>
            <person name="Adam C."/>
            <person name="LaButti K."/>
            <person name="Lipzen A."/>
            <person name="Riley R."/>
            <person name="Grigoriev I.V."/>
            <person name="Nagy L.G."/>
        </authorList>
    </citation>
    <scope>NUCLEOTIDE SEQUENCE [LARGE SCALE GENOMIC DNA]</scope>
    <source>
        <strain evidence="2 3">NL-1724</strain>
    </source>
</reference>
<dbReference type="OrthoDB" id="2905322at2759"/>
<dbReference type="EMBL" id="VDMD01000040">
    <property type="protein sequence ID" value="TRM57976.1"/>
    <property type="molecule type" value="Genomic_DNA"/>
</dbReference>
<evidence type="ECO:0000313" key="2">
    <source>
        <dbReference type="EMBL" id="TRM57976.1"/>
    </source>
</evidence>
<comment type="caution">
    <text evidence="2">The sequence shown here is derived from an EMBL/GenBank/DDBJ whole genome shotgun (WGS) entry which is preliminary data.</text>
</comment>
<accession>A0A550BZQ4</accession>
<feature type="non-terminal residue" evidence="2">
    <location>
        <position position="1"/>
    </location>
</feature>
<evidence type="ECO:0000256" key="1">
    <source>
        <dbReference type="SAM" id="MobiDB-lite"/>
    </source>
</evidence>
<organism evidence="2 3">
    <name type="scientific">Schizophyllum amplum</name>
    <dbReference type="NCBI Taxonomy" id="97359"/>
    <lineage>
        <taxon>Eukaryota</taxon>
        <taxon>Fungi</taxon>
        <taxon>Dikarya</taxon>
        <taxon>Basidiomycota</taxon>
        <taxon>Agaricomycotina</taxon>
        <taxon>Agaricomycetes</taxon>
        <taxon>Agaricomycetidae</taxon>
        <taxon>Agaricales</taxon>
        <taxon>Schizophyllaceae</taxon>
        <taxon>Schizophyllum</taxon>
    </lineage>
</organism>
<dbReference type="AlphaFoldDB" id="A0A550BZQ4"/>
<feature type="compositionally biased region" description="Low complexity" evidence="1">
    <location>
        <begin position="278"/>
        <end position="289"/>
    </location>
</feature>
<feature type="region of interest" description="Disordered" evidence="1">
    <location>
        <begin position="218"/>
        <end position="239"/>
    </location>
</feature>
<name>A0A550BZQ4_9AGAR</name>
<keyword evidence="3" id="KW-1185">Reference proteome</keyword>
<evidence type="ECO:0000313" key="3">
    <source>
        <dbReference type="Proteomes" id="UP000320762"/>
    </source>
</evidence>
<sequence>TKTAACSGVPKWTTAHLPDAYKLFFPRYFCPLLRSMHAARAPWASIHVEDVQAIFDAFEMEEVAEIGGVWMDLGQYRLNDSHTKLAKAAIVRVTELFDQDEFLGDDLVGRAERIRAYVEHAITEVGVGKDKSAPMHWQRWGDGTHKTGFLQTDLILATFSIHLQETECTLPDDSAMPLRDHPRPVAKLIISAQAVQRALGFFSTGEFVAPKQKNRKDDFSANNYGDYQERNEKGKLKSKNRATKWVKTLTNWTPATWERVVANAAAWLPDTAQSKSVSAATTPAASEAESASDSDSDGSFIIQSDDEAFDDLGIGADAYDSMGVGDAVDEGTGEHPSGYAAV</sequence>